<dbReference type="GO" id="GO:0009228">
    <property type="term" value="P:thiamine biosynthetic process"/>
    <property type="evidence" value="ECO:0007669"/>
    <property type="project" value="InterPro"/>
</dbReference>
<accession>G7WF63</accession>
<dbReference type="Gene3D" id="3.30.1330.10">
    <property type="entry name" value="PurM-like, N-terminal domain"/>
    <property type="match status" value="1"/>
</dbReference>
<dbReference type="PANTHER" id="PTHR30270">
    <property type="entry name" value="THIAMINE-MONOPHOSPHATE KINASE"/>
    <property type="match status" value="1"/>
</dbReference>
<dbReference type="PATRIC" id="fig|768706.3.peg.2080"/>
<dbReference type="InterPro" id="IPR016188">
    <property type="entry name" value="PurM-like_N"/>
</dbReference>
<dbReference type="InterPro" id="IPR036921">
    <property type="entry name" value="PurM-like_N_sf"/>
</dbReference>
<dbReference type="InterPro" id="IPR006283">
    <property type="entry name" value="ThiL-like"/>
</dbReference>
<dbReference type="Gene3D" id="3.90.650.10">
    <property type="entry name" value="PurM-like C-terminal domain"/>
    <property type="match status" value="1"/>
</dbReference>
<dbReference type="KEGG" id="dor:Desor_2066"/>
<dbReference type="OrthoDB" id="9802811at2"/>
<proteinExistence type="predicted"/>
<dbReference type="PANTHER" id="PTHR30270:SF0">
    <property type="entry name" value="THIAMINE-MONOPHOSPHATE KINASE"/>
    <property type="match status" value="1"/>
</dbReference>
<dbReference type="GO" id="GO:0009030">
    <property type="term" value="F:thiamine-phosphate kinase activity"/>
    <property type="evidence" value="ECO:0007669"/>
    <property type="project" value="InterPro"/>
</dbReference>
<dbReference type="eggNOG" id="COG0611">
    <property type="taxonomic scope" value="Bacteria"/>
</dbReference>
<evidence type="ECO:0000313" key="2">
    <source>
        <dbReference type="EMBL" id="AET67674.1"/>
    </source>
</evidence>
<dbReference type="AlphaFoldDB" id="G7WF63"/>
<name>G7WF63_DESOD</name>
<dbReference type="SUPFAM" id="SSF56042">
    <property type="entry name" value="PurM C-terminal domain-like"/>
    <property type="match status" value="1"/>
</dbReference>
<dbReference type="InterPro" id="IPR036676">
    <property type="entry name" value="PurM-like_C_sf"/>
</dbReference>
<reference evidence="2 3" key="2">
    <citation type="journal article" date="2012" name="J. Bacteriol.">
        <title>Complete genome sequences of Desulfosporosinus orientis DSM765T, Desulfosporosinus youngiae DSM17734T, Desulfosporosinus meridiei DSM13257T, and Desulfosporosinus acidiphilus DSM22704T.</title>
        <authorList>
            <person name="Pester M."/>
            <person name="Brambilla E."/>
            <person name="Alazard D."/>
            <person name="Rattei T."/>
            <person name="Weinmaier T."/>
            <person name="Han J."/>
            <person name="Lucas S."/>
            <person name="Lapidus A."/>
            <person name="Cheng J.F."/>
            <person name="Goodwin L."/>
            <person name="Pitluck S."/>
            <person name="Peters L."/>
            <person name="Ovchinnikova G."/>
            <person name="Teshima H."/>
            <person name="Detter J.C."/>
            <person name="Han C.S."/>
            <person name="Tapia R."/>
            <person name="Land M.L."/>
            <person name="Hauser L."/>
            <person name="Kyrpides N.C."/>
            <person name="Ivanova N.N."/>
            <person name="Pagani I."/>
            <person name="Huntmann M."/>
            <person name="Wei C.L."/>
            <person name="Davenport K.W."/>
            <person name="Daligault H."/>
            <person name="Chain P.S."/>
            <person name="Chen A."/>
            <person name="Mavromatis K."/>
            <person name="Markowitz V."/>
            <person name="Szeto E."/>
            <person name="Mikhailova N."/>
            <person name="Pati A."/>
            <person name="Wagner M."/>
            <person name="Woyke T."/>
            <person name="Ollivier B."/>
            <person name="Klenk H.P."/>
            <person name="Spring S."/>
            <person name="Loy A."/>
        </authorList>
    </citation>
    <scope>NUCLEOTIDE SEQUENCE [LARGE SCALE GENOMIC DNA]</scope>
    <source>
        <strain evidence="3">ATCC 19365 / DSM 765 / NCIMB 8382 / VKM B-1628</strain>
    </source>
</reference>
<dbReference type="STRING" id="768706.Desor_2066"/>
<dbReference type="HOGENOM" id="CLU_046964_1_1_9"/>
<evidence type="ECO:0000259" key="1">
    <source>
        <dbReference type="Pfam" id="PF00586"/>
    </source>
</evidence>
<gene>
    <name evidence="2" type="ordered locus">Desor_2066</name>
</gene>
<organism evidence="2 3">
    <name type="scientific">Desulfosporosinus orientis (strain ATCC 19365 / DSM 765 / NCIMB 8382 / VKM B-1628 / Singapore I)</name>
    <name type="common">Desulfotomaculum orientis</name>
    <dbReference type="NCBI Taxonomy" id="768706"/>
    <lineage>
        <taxon>Bacteria</taxon>
        <taxon>Bacillati</taxon>
        <taxon>Bacillota</taxon>
        <taxon>Clostridia</taxon>
        <taxon>Eubacteriales</taxon>
        <taxon>Desulfitobacteriaceae</taxon>
        <taxon>Desulfosporosinus</taxon>
    </lineage>
</organism>
<dbReference type="EMBL" id="CP003108">
    <property type="protein sequence ID" value="AET67674.1"/>
    <property type="molecule type" value="Genomic_DNA"/>
</dbReference>
<sequence length="339" mass="37945">MSREKEIIEMIHRHMPRSSSQENQLFESDSEIINVHGNRILFSMDDFSAEDLMRESDPYRLGWNMAAGSISDILASGGKPKFYAHSLVMQDSWSQDYVEKLTLGIAQVLREYGTAFMGGDLGISQSWRYTASVIGDLDGPPLLRSGANVGEGIYLSGRVGKGNVEAGLTLFGGNAFTKSLTDPWKNYFCLRSREAELINRYCRCCIDTSDGVFNALRAISEMSGTGFLVGGLPYAKGGLLLAKALKLPKELLFLGECGEYELLFTLAKDAENEFLRAAREQNLTFYRLGEVRKAGIQVLRGENREWDLSNYSLQARDYADPKDYLRKVIEYLTAPARFI</sequence>
<evidence type="ECO:0000313" key="3">
    <source>
        <dbReference type="Proteomes" id="UP000006346"/>
    </source>
</evidence>
<keyword evidence="3" id="KW-1185">Reference proteome</keyword>
<reference evidence="3" key="1">
    <citation type="submission" date="2011-11" db="EMBL/GenBank/DDBJ databases">
        <title>Complete sequence of Desulfosporosinus orientis DSM 765.</title>
        <authorList>
            <person name="Lucas S."/>
            <person name="Han J."/>
            <person name="Lapidus A."/>
            <person name="Cheng J.-F."/>
            <person name="Goodwin L."/>
            <person name="Pitluck S."/>
            <person name="Peters L."/>
            <person name="Ovchinnikova G."/>
            <person name="Teshima H."/>
            <person name="Detter J.C."/>
            <person name="Han C."/>
            <person name="Tapia R."/>
            <person name="Land M."/>
            <person name="Hauser L."/>
            <person name="Kyrpides N."/>
            <person name="Ivanova N."/>
            <person name="Pagani I."/>
            <person name="Pester M."/>
            <person name="Spring S."/>
            <person name="Ollivier B."/>
            <person name="Rattei T."/>
            <person name="Klenk H.-P."/>
            <person name="Wagner M."/>
            <person name="Loy A."/>
            <person name="Woyke T."/>
        </authorList>
    </citation>
    <scope>NUCLEOTIDE SEQUENCE [LARGE SCALE GENOMIC DNA]</scope>
    <source>
        <strain evidence="3">ATCC 19365 / DSM 765 / NCIMB 8382 / VKM B-1628</strain>
    </source>
</reference>
<protein>
    <submittedName>
        <fullName evidence="2">Thiamine monophosphate kinase</fullName>
    </submittedName>
</protein>
<feature type="domain" description="PurM-like N-terminal" evidence="1">
    <location>
        <begin position="29"/>
        <end position="123"/>
    </location>
</feature>
<keyword evidence="2" id="KW-0418">Kinase</keyword>
<dbReference type="SUPFAM" id="SSF55326">
    <property type="entry name" value="PurM N-terminal domain-like"/>
    <property type="match status" value="1"/>
</dbReference>
<keyword evidence="2" id="KW-0808">Transferase</keyword>
<dbReference type="RefSeq" id="WP_014184489.1">
    <property type="nucleotide sequence ID" value="NC_016584.1"/>
</dbReference>
<dbReference type="Pfam" id="PF00586">
    <property type="entry name" value="AIRS"/>
    <property type="match status" value="1"/>
</dbReference>
<dbReference type="Proteomes" id="UP000006346">
    <property type="component" value="Chromosome"/>
</dbReference>